<gene>
    <name evidence="2" type="ORF">GFB49_19935</name>
</gene>
<proteinExistence type="inferred from homology"/>
<dbReference type="AlphaFoldDB" id="A0A843YNA6"/>
<reference evidence="2 3" key="1">
    <citation type="submission" date="2019-10" db="EMBL/GenBank/DDBJ databases">
        <title>Epibacterium sp. nov., isolated from seawater.</title>
        <authorList>
            <person name="Zhang X."/>
            <person name="Li N."/>
        </authorList>
    </citation>
    <scope>NUCLEOTIDE SEQUENCE [LARGE SCALE GENOMIC DNA]</scope>
    <source>
        <strain evidence="2 3">SM1979</strain>
    </source>
</reference>
<dbReference type="Gene3D" id="1.10.12.10">
    <property type="entry name" value="Lyase 2-enoyl-coa Hydratase, Chain A, domain 2"/>
    <property type="match status" value="1"/>
</dbReference>
<evidence type="ECO:0000256" key="1">
    <source>
        <dbReference type="ARBA" id="ARBA00005254"/>
    </source>
</evidence>
<dbReference type="EC" id="4.2.1.17" evidence="2"/>
<dbReference type="SUPFAM" id="SSF52096">
    <property type="entry name" value="ClpP/crotonase"/>
    <property type="match status" value="1"/>
</dbReference>
<comment type="similarity">
    <text evidence="1">Belongs to the enoyl-CoA hydratase/isomerase family.</text>
</comment>
<dbReference type="CDD" id="cd06558">
    <property type="entry name" value="crotonase-like"/>
    <property type="match status" value="1"/>
</dbReference>
<dbReference type="RefSeq" id="WP_153217959.1">
    <property type="nucleotide sequence ID" value="NZ_WIBF01000022.1"/>
</dbReference>
<dbReference type="Gene3D" id="3.90.226.10">
    <property type="entry name" value="2-enoyl-CoA Hydratase, Chain A, domain 1"/>
    <property type="match status" value="1"/>
</dbReference>
<accession>A0A843YNA6</accession>
<keyword evidence="3" id="KW-1185">Reference proteome</keyword>
<name>A0A843YNA6_9RHOB</name>
<dbReference type="PANTHER" id="PTHR43459">
    <property type="entry name" value="ENOYL-COA HYDRATASE"/>
    <property type="match status" value="1"/>
</dbReference>
<dbReference type="PANTHER" id="PTHR43459:SF1">
    <property type="entry name" value="EG:BACN32G11.4 PROTEIN"/>
    <property type="match status" value="1"/>
</dbReference>
<dbReference type="Proteomes" id="UP000444174">
    <property type="component" value="Unassembled WGS sequence"/>
</dbReference>
<dbReference type="GO" id="GO:0004300">
    <property type="term" value="F:enoyl-CoA hydratase activity"/>
    <property type="evidence" value="ECO:0007669"/>
    <property type="project" value="UniProtKB-EC"/>
</dbReference>
<dbReference type="NCBIfam" id="NF005700">
    <property type="entry name" value="PRK07511.1"/>
    <property type="match status" value="1"/>
</dbReference>
<evidence type="ECO:0000313" key="3">
    <source>
        <dbReference type="Proteomes" id="UP000444174"/>
    </source>
</evidence>
<dbReference type="NCBIfam" id="NF046063">
    <property type="entry name" value="oxepin_alt"/>
    <property type="match status" value="1"/>
</dbReference>
<dbReference type="InterPro" id="IPR001753">
    <property type="entry name" value="Enoyl-CoA_hydra/iso"/>
</dbReference>
<dbReference type="Pfam" id="PF00378">
    <property type="entry name" value="ECH_1"/>
    <property type="match status" value="1"/>
</dbReference>
<keyword evidence="2" id="KW-0456">Lyase</keyword>
<protein>
    <submittedName>
        <fullName evidence="2">Enoyl-CoA hydratase</fullName>
        <ecNumber evidence="2">4.2.1.17</ecNumber>
    </submittedName>
</protein>
<dbReference type="EMBL" id="WIBF01000022">
    <property type="protein sequence ID" value="MQQ10729.1"/>
    <property type="molecule type" value="Genomic_DNA"/>
</dbReference>
<comment type="caution">
    <text evidence="2">The sequence shown here is derived from an EMBL/GenBank/DDBJ whole genome shotgun (WGS) entry which is preliminary data.</text>
</comment>
<dbReference type="InterPro" id="IPR014748">
    <property type="entry name" value="Enoyl-CoA_hydra_C"/>
</dbReference>
<evidence type="ECO:0000313" key="2">
    <source>
        <dbReference type="EMBL" id="MQQ10729.1"/>
    </source>
</evidence>
<dbReference type="InterPro" id="IPR029045">
    <property type="entry name" value="ClpP/crotonase-like_dom_sf"/>
</dbReference>
<sequence length="265" mass="27907">MQQLAHCEDHGDRLIVVNSNPSKRNALSPDLYRVLVDSLDLAAREPRITSVILRGEGGYFCAGGDLGLLATRRDLPRDQRLARIEELHAVIRAVLNCPKPVIAAVEGGAAGAGVSLAFACDMIVADRDATFTVAYVKAGLVPDGGLTSTLAAHLPRELVMRMALLGEPVTAERLFSLGAISQIEPAGNVLPAALALADRLGAGPSGAQGRIKALVNSAHTSYRLDQMNAERDAMADAIADAEAAEGIAALLEKRRPDFTKARGTT</sequence>
<organism evidence="2 3">
    <name type="scientific">Tritonibacter litoralis</name>
    <dbReference type="NCBI Taxonomy" id="2662264"/>
    <lineage>
        <taxon>Bacteria</taxon>
        <taxon>Pseudomonadati</taxon>
        <taxon>Pseudomonadota</taxon>
        <taxon>Alphaproteobacteria</taxon>
        <taxon>Rhodobacterales</taxon>
        <taxon>Paracoccaceae</taxon>
        <taxon>Tritonibacter</taxon>
    </lineage>
</organism>